<organism evidence="1 2">
    <name type="scientific">Acetivibrio saccincola</name>
    <dbReference type="NCBI Taxonomy" id="1677857"/>
    <lineage>
        <taxon>Bacteria</taxon>
        <taxon>Bacillati</taxon>
        <taxon>Bacillota</taxon>
        <taxon>Clostridia</taxon>
        <taxon>Eubacteriales</taxon>
        <taxon>Oscillospiraceae</taxon>
        <taxon>Acetivibrio</taxon>
    </lineage>
</organism>
<dbReference type="EMBL" id="CP025197">
    <property type="protein sequence ID" value="AUG58603.1"/>
    <property type="molecule type" value="Genomic_DNA"/>
</dbReference>
<keyword evidence="2" id="KW-1185">Reference proteome</keyword>
<accession>A0A2K9EKQ8</accession>
<dbReference type="Proteomes" id="UP000233534">
    <property type="component" value="Chromosome"/>
</dbReference>
<evidence type="ECO:0000313" key="1">
    <source>
        <dbReference type="EMBL" id="AUG58603.1"/>
    </source>
</evidence>
<dbReference type="AlphaFoldDB" id="A0A2K9EKQ8"/>
<gene>
    <name evidence="1" type="ORF">HVS_13690</name>
</gene>
<evidence type="ECO:0000313" key="2">
    <source>
        <dbReference type="Proteomes" id="UP000233534"/>
    </source>
</evidence>
<name>A0A2K9EKQ8_9FIRM</name>
<sequence>MDGKINIDLSELKSMMFPGEQSTRNNVTSKDVLKNFAKRVDGVTLEDDAIEDYFISNYNFVRGENIDVQTNRLINNYVTVINDILSDLAIINKNITNIKNMIATDKESYLYKKQQYFLKINYEAKSHKEALLFGELQEKIKNRMGQFHNGDKDVESLSKLDDYTMFNYLYDISLDFGVFTKFFDVIKFNKEEVFKLIDKKKTDPEAYYEYAKKFIDENRVLDYIYIKVKEHYLLSEKEEVFNILYNLFKHGAYQTFVSLGAIQVEGLFYDFCSAINGGVRKQGEGTLVNKVDKVFKNNRAQALIYYPYFAFDVPIYRNEVAHNGTIVSLDAEHIAIDILLDMYTVIKLMQQDWLPFNNLKSLIWQLKIYKQIPSLTNEYIDRIFIELYSFFMMRKEEGDFGVFRILKNRDKYKHILEHYIMHYEDKDDTKLYDEAAELLQVLVQEPFWQYTLNIIRDMGLSGTNFAQFVTILVNEFIGYLPKGSSSHRLCIEVKKELDAYNLNIQNG</sequence>
<reference evidence="1 2" key="1">
    <citation type="submission" date="2017-12" db="EMBL/GenBank/DDBJ databases">
        <title>Complete genome sequence of Herbivorax saccincola GGR1, a novel Cellulosome-producing hydrolytic bacterium in a thermophilic biogas plant, established by Illumina and Nanopore MinION sequencing.</title>
        <authorList>
            <person name="Pechtl A."/>
            <person name="Ruckert C."/>
            <person name="Koeck D.E."/>
            <person name="Maus I."/>
            <person name="Winkler A."/>
            <person name="Kalinowski J."/>
            <person name="Puhler A."/>
            <person name="Schwarz W.W."/>
            <person name="Zverlov V.V."/>
            <person name="Schluter A."/>
            <person name="Liebl W."/>
        </authorList>
    </citation>
    <scope>NUCLEOTIDE SEQUENCE [LARGE SCALE GENOMIC DNA]</scope>
    <source>
        <strain evidence="2">SR1</strain>
    </source>
</reference>
<proteinExistence type="predicted"/>
<dbReference type="RefSeq" id="WP_101303172.1">
    <property type="nucleotide sequence ID" value="NZ_CP025197.1"/>
</dbReference>
<dbReference type="KEGG" id="hsc:HVS_13690"/>
<protein>
    <submittedName>
        <fullName evidence="1">Uncharacterized protein</fullName>
    </submittedName>
</protein>